<dbReference type="GO" id="GO:0046933">
    <property type="term" value="F:proton-transporting ATP synthase activity, rotational mechanism"/>
    <property type="evidence" value="ECO:0007669"/>
    <property type="project" value="TreeGrafter"/>
</dbReference>
<dbReference type="Proteomes" id="UP000246991">
    <property type="component" value="Unassembled WGS sequence"/>
</dbReference>
<dbReference type="STRING" id="42249.A0A317SES3"/>
<feature type="transmembrane region" description="Helical" evidence="2">
    <location>
        <begin position="20"/>
        <end position="40"/>
    </location>
</feature>
<evidence type="ECO:0008006" key="5">
    <source>
        <dbReference type="Google" id="ProtNLM"/>
    </source>
</evidence>
<accession>A0A317SES3</accession>
<proteinExistence type="predicted"/>
<dbReference type="EMBL" id="PYWC01000091">
    <property type="protein sequence ID" value="PWW72944.1"/>
    <property type="molecule type" value="Genomic_DNA"/>
</dbReference>
<comment type="caution">
    <text evidence="3">The sequence shown here is derived from an EMBL/GenBank/DDBJ whole genome shotgun (WGS) entry which is preliminary data.</text>
</comment>
<evidence type="ECO:0000313" key="3">
    <source>
        <dbReference type="EMBL" id="PWW72944.1"/>
    </source>
</evidence>
<dbReference type="GO" id="GO:0045259">
    <property type="term" value="C:proton-transporting ATP synthase complex"/>
    <property type="evidence" value="ECO:0007669"/>
    <property type="project" value="InterPro"/>
</dbReference>
<sequence length="66" mass="7385">MLERLFGKKWPTPVAKPMAPFYIAGVIVFYGVNSISNFLANTEEYKNDPRNPNARTNPPGNAGQHH</sequence>
<dbReference type="PANTHER" id="PTHR28060:SF1">
    <property type="entry name" value="ATP SYNTHASE SUBUNIT J, MITOCHONDRIAL"/>
    <property type="match status" value="1"/>
</dbReference>
<evidence type="ECO:0000313" key="4">
    <source>
        <dbReference type="Proteomes" id="UP000246991"/>
    </source>
</evidence>
<organism evidence="3 4">
    <name type="scientific">Tuber magnatum</name>
    <name type="common">white Piedmont truffle</name>
    <dbReference type="NCBI Taxonomy" id="42249"/>
    <lineage>
        <taxon>Eukaryota</taxon>
        <taxon>Fungi</taxon>
        <taxon>Dikarya</taxon>
        <taxon>Ascomycota</taxon>
        <taxon>Pezizomycotina</taxon>
        <taxon>Pezizomycetes</taxon>
        <taxon>Pezizales</taxon>
        <taxon>Tuberaceae</taxon>
        <taxon>Tuber</taxon>
    </lineage>
</organism>
<feature type="region of interest" description="Disordered" evidence="1">
    <location>
        <begin position="44"/>
        <end position="66"/>
    </location>
</feature>
<dbReference type="PANTHER" id="PTHR28060">
    <property type="entry name" value="ATP SYNTHASE SUBUNIT J, MITOCHONDRIAL"/>
    <property type="match status" value="1"/>
</dbReference>
<keyword evidence="2" id="KW-0812">Transmembrane</keyword>
<dbReference type="Pfam" id="PF04911">
    <property type="entry name" value="ATP-synt_J"/>
    <property type="match status" value="1"/>
</dbReference>
<reference evidence="3 4" key="1">
    <citation type="submission" date="2018-03" db="EMBL/GenBank/DDBJ databases">
        <title>Genomes of Pezizomycetes fungi and the evolution of truffles.</title>
        <authorList>
            <person name="Murat C."/>
            <person name="Payen T."/>
            <person name="Noel B."/>
            <person name="Kuo A."/>
            <person name="Martin F.M."/>
        </authorList>
    </citation>
    <scope>NUCLEOTIDE SEQUENCE [LARGE SCALE GENOMIC DNA]</scope>
    <source>
        <strain evidence="3">091103-1</strain>
    </source>
</reference>
<gene>
    <name evidence="3" type="ORF">C7212DRAFT_335599</name>
</gene>
<keyword evidence="4" id="KW-1185">Reference proteome</keyword>
<dbReference type="InterPro" id="IPR006995">
    <property type="entry name" value="ATP_synth_F0_jsu"/>
</dbReference>
<keyword evidence="2" id="KW-1133">Transmembrane helix</keyword>
<dbReference type="OrthoDB" id="5520611at2759"/>
<name>A0A317SES3_9PEZI</name>
<keyword evidence="2" id="KW-0472">Membrane</keyword>
<dbReference type="AlphaFoldDB" id="A0A317SES3"/>
<evidence type="ECO:0000256" key="1">
    <source>
        <dbReference type="SAM" id="MobiDB-lite"/>
    </source>
</evidence>
<protein>
    <recommendedName>
        <fullName evidence="5">Mitochondrial F1F0 ATP synthase subunit Atp18</fullName>
    </recommendedName>
</protein>
<evidence type="ECO:0000256" key="2">
    <source>
        <dbReference type="SAM" id="Phobius"/>
    </source>
</evidence>